<dbReference type="InterPro" id="IPR012347">
    <property type="entry name" value="Ferritin-like"/>
</dbReference>
<dbReference type="Gene3D" id="1.20.1260.10">
    <property type="match status" value="1"/>
</dbReference>
<feature type="signal peptide" evidence="1">
    <location>
        <begin position="1"/>
        <end position="28"/>
    </location>
</feature>
<keyword evidence="4" id="KW-1185">Reference proteome</keyword>
<dbReference type="PANTHER" id="PTHR38593:SF1">
    <property type="entry name" value="BLR2558 PROTEIN"/>
    <property type="match status" value="1"/>
</dbReference>
<keyword evidence="1" id="KW-0732">Signal</keyword>
<protein>
    <recommendedName>
        <fullName evidence="2">DUF4142 domain-containing protein</fullName>
    </recommendedName>
</protein>
<feature type="domain" description="DUF4142" evidence="2">
    <location>
        <begin position="34"/>
        <end position="174"/>
    </location>
</feature>
<proteinExistence type="predicted"/>
<evidence type="ECO:0000256" key="1">
    <source>
        <dbReference type="SAM" id="SignalP"/>
    </source>
</evidence>
<organism evidence="3 4">
    <name type="scientific">Candidatus Burkholderia verschuerenii</name>
    <dbReference type="NCBI Taxonomy" id="242163"/>
    <lineage>
        <taxon>Bacteria</taxon>
        <taxon>Pseudomonadati</taxon>
        <taxon>Pseudomonadota</taxon>
        <taxon>Betaproteobacteria</taxon>
        <taxon>Burkholderiales</taxon>
        <taxon>Burkholderiaceae</taxon>
        <taxon>Burkholderia</taxon>
    </lineage>
</organism>
<comment type="caution">
    <text evidence="3">The sequence shown here is derived from an EMBL/GenBank/DDBJ whole genome shotgun (WGS) entry which is preliminary data.</text>
</comment>
<evidence type="ECO:0000259" key="2">
    <source>
        <dbReference type="Pfam" id="PF13628"/>
    </source>
</evidence>
<name>A0A0L0MGP0_9BURK</name>
<reference evidence="4" key="1">
    <citation type="submission" date="2015-06" db="EMBL/GenBank/DDBJ databases">
        <title>Comparative genomics of Burkholderia leaf nodule symbionts.</title>
        <authorList>
            <person name="Carlier A."/>
            <person name="Eberl L."/>
            <person name="Pinto-Carbo M."/>
        </authorList>
    </citation>
    <scope>NUCLEOTIDE SEQUENCE [LARGE SCALE GENOMIC DNA]</scope>
    <source>
        <strain evidence="4">UZHbot4</strain>
    </source>
</reference>
<dbReference type="PATRIC" id="fig|242163.4.peg.4470"/>
<dbReference type="Pfam" id="PF13628">
    <property type="entry name" value="DUF4142"/>
    <property type="match status" value="1"/>
</dbReference>
<dbReference type="AlphaFoldDB" id="A0A0L0MGP0"/>
<gene>
    <name evidence="3" type="ORF">BVER_02933</name>
</gene>
<dbReference type="EMBL" id="LFJJ01000032">
    <property type="protein sequence ID" value="KND61114.1"/>
    <property type="molecule type" value="Genomic_DNA"/>
</dbReference>
<feature type="chain" id="PRO_5005544369" description="DUF4142 domain-containing protein" evidence="1">
    <location>
        <begin position="29"/>
        <end position="185"/>
    </location>
</feature>
<dbReference type="PANTHER" id="PTHR38593">
    <property type="entry name" value="BLR2558 PROTEIN"/>
    <property type="match status" value="1"/>
</dbReference>
<accession>A0A0L0MGP0</accession>
<dbReference type="InterPro" id="IPR025419">
    <property type="entry name" value="DUF4142"/>
</dbReference>
<evidence type="ECO:0000313" key="4">
    <source>
        <dbReference type="Proteomes" id="UP000036959"/>
    </source>
</evidence>
<dbReference type="Proteomes" id="UP000036959">
    <property type="component" value="Unassembled WGS sequence"/>
</dbReference>
<sequence>MNAFYRVGNGMRRTLELLLMMASLGAFAQDDRVSDAQIVGILIVANQAEIAAGQVALRRTQSRSVQAFANRIISEHRQINQEADDMLRRLGASAQRSGTSNAIERQSRNDVAMLNDDDPYSFDMDYLNREVDFLAQLVQSVDGFIRTTTSPDVKMLLVRARPALTFHLDQARQIQFALNRLGFGR</sequence>
<evidence type="ECO:0000313" key="3">
    <source>
        <dbReference type="EMBL" id="KND61114.1"/>
    </source>
</evidence>